<organism evidence="2 3">
    <name type="scientific">Glossina austeni</name>
    <name type="common">Savannah tsetse fly</name>
    <dbReference type="NCBI Taxonomy" id="7395"/>
    <lineage>
        <taxon>Eukaryota</taxon>
        <taxon>Metazoa</taxon>
        <taxon>Ecdysozoa</taxon>
        <taxon>Arthropoda</taxon>
        <taxon>Hexapoda</taxon>
        <taxon>Insecta</taxon>
        <taxon>Pterygota</taxon>
        <taxon>Neoptera</taxon>
        <taxon>Endopterygota</taxon>
        <taxon>Diptera</taxon>
        <taxon>Brachycera</taxon>
        <taxon>Muscomorpha</taxon>
        <taxon>Hippoboscoidea</taxon>
        <taxon>Glossinidae</taxon>
        <taxon>Glossina</taxon>
    </lineage>
</organism>
<sequence length="157" mass="17086">MAITIPPPKTIKTPPNSIIDSSSPSKSASLLSLQVKNYFSFSYLAIKTNIKVIISWVRRTCEKSGITAVAWNSCLTRIGVTSPSDFQMANGSLTTRTVRVQVCQKPLLRKKTLIVMEKTKAFECSSKLTLKGPNSLKSLACGIPVELAIKATISLQL</sequence>
<protein>
    <submittedName>
        <fullName evidence="2">Uncharacterized protein</fullName>
    </submittedName>
</protein>
<accession>A0A1A9VCH7</accession>
<feature type="compositionally biased region" description="Low complexity" evidence="1">
    <location>
        <begin position="10"/>
        <end position="23"/>
    </location>
</feature>
<dbReference type="EnsemblMetazoa" id="GAUT032877-RA">
    <property type="protein sequence ID" value="GAUT032877-PA"/>
    <property type="gene ID" value="GAUT032877"/>
</dbReference>
<evidence type="ECO:0000256" key="1">
    <source>
        <dbReference type="SAM" id="MobiDB-lite"/>
    </source>
</evidence>
<keyword evidence="3" id="KW-1185">Reference proteome</keyword>
<feature type="region of interest" description="Disordered" evidence="1">
    <location>
        <begin position="1"/>
        <end position="23"/>
    </location>
</feature>
<evidence type="ECO:0000313" key="3">
    <source>
        <dbReference type="Proteomes" id="UP000078200"/>
    </source>
</evidence>
<evidence type="ECO:0000313" key="2">
    <source>
        <dbReference type="EnsemblMetazoa" id="GAUT032877-PA"/>
    </source>
</evidence>
<dbReference type="Proteomes" id="UP000078200">
    <property type="component" value="Unassembled WGS sequence"/>
</dbReference>
<reference evidence="2" key="1">
    <citation type="submission" date="2020-05" db="UniProtKB">
        <authorList>
            <consortium name="EnsemblMetazoa"/>
        </authorList>
    </citation>
    <scope>IDENTIFICATION</scope>
    <source>
        <strain evidence="2">TTRI</strain>
    </source>
</reference>
<dbReference type="VEuPathDB" id="VectorBase:GAUT032877"/>
<proteinExistence type="predicted"/>
<name>A0A1A9VCH7_GLOAU</name>
<dbReference type="AlphaFoldDB" id="A0A1A9VCH7"/>